<gene>
    <name evidence="2" type="ORF">HAHE_42580</name>
</gene>
<reference evidence="2 3" key="1">
    <citation type="submission" date="2021-06" db="EMBL/GenBank/DDBJ databases">
        <title>Complete genome of Haloferula helveola possessing various polysaccharide degrading enzymes.</title>
        <authorList>
            <person name="Takami H."/>
            <person name="Huang C."/>
            <person name="Hamasaki K."/>
        </authorList>
    </citation>
    <scope>NUCLEOTIDE SEQUENCE [LARGE SCALE GENOMIC DNA]</scope>
    <source>
        <strain evidence="2 3">CN-1</strain>
    </source>
</reference>
<sequence length="181" mass="19275">MLAGSLRLRASEPAPAVPSGLLDDLNQRFSTRKIVIEAPRQFTLFRRLRSMLETPAFGMAAAIILVLAIAGPTLRQMGGGDSHSFRGTPGSVEAPVRIVLIDGPAELPNFLKSSTDIEPGSLISVGDYGAAMSLEGPKVILDFKHSIIRSHSENGEVVYSDTIPESLAMLADAISEAVLHL</sequence>
<evidence type="ECO:0000313" key="3">
    <source>
        <dbReference type="Proteomes" id="UP001374893"/>
    </source>
</evidence>
<keyword evidence="1" id="KW-1133">Transmembrane helix</keyword>
<name>A0ABN6H9J9_9BACT</name>
<keyword evidence="1" id="KW-0472">Membrane</keyword>
<evidence type="ECO:0000313" key="2">
    <source>
        <dbReference type="EMBL" id="BCX50350.1"/>
    </source>
</evidence>
<proteinExistence type="predicted"/>
<feature type="transmembrane region" description="Helical" evidence="1">
    <location>
        <begin position="56"/>
        <end position="74"/>
    </location>
</feature>
<keyword evidence="1" id="KW-0812">Transmembrane</keyword>
<dbReference type="Proteomes" id="UP001374893">
    <property type="component" value="Chromosome"/>
</dbReference>
<keyword evidence="3" id="KW-1185">Reference proteome</keyword>
<organism evidence="2 3">
    <name type="scientific">Haloferula helveola</name>
    <dbReference type="NCBI Taxonomy" id="490095"/>
    <lineage>
        <taxon>Bacteria</taxon>
        <taxon>Pseudomonadati</taxon>
        <taxon>Verrucomicrobiota</taxon>
        <taxon>Verrucomicrobiia</taxon>
        <taxon>Verrucomicrobiales</taxon>
        <taxon>Verrucomicrobiaceae</taxon>
        <taxon>Haloferula</taxon>
    </lineage>
</organism>
<evidence type="ECO:0000256" key="1">
    <source>
        <dbReference type="SAM" id="Phobius"/>
    </source>
</evidence>
<dbReference type="EMBL" id="AP024702">
    <property type="protein sequence ID" value="BCX50350.1"/>
    <property type="molecule type" value="Genomic_DNA"/>
</dbReference>
<protein>
    <submittedName>
        <fullName evidence="2">Uncharacterized protein</fullName>
    </submittedName>
</protein>
<accession>A0ABN6H9J9</accession>